<organism evidence="3 4">
    <name type="scientific">Acrobeloides nanus</name>
    <dbReference type="NCBI Taxonomy" id="290746"/>
    <lineage>
        <taxon>Eukaryota</taxon>
        <taxon>Metazoa</taxon>
        <taxon>Ecdysozoa</taxon>
        <taxon>Nematoda</taxon>
        <taxon>Chromadorea</taxon>
        <taxon>Rhabditida</taxon>
        <taxon>Tylenchina</taxon>
        <taxon>Cephalobomorpha</taxon>
        <taxon>Cephaloboidea</taxon>
        <taxon>Cephalobidae</taxon>
        <taxon>Acrobeloides</taxon>
    </lineage>
</organism>
<dbReference type="InterPro" id="IPR045111">
    <property type="entry name" value="Vps41/Vps8"/>
</dbReference>
<evidence type="ECO:0000313" key="4">
    <source>
        <dbReference type="WBParaSite" id="ACRNAN_scaffold1866.g10449.t1"/>
    </source>
</evidence>
<reference evidence="4" key="1">
    <citation type="submission" date="2022-11" db="UniProtKB">
        <authorList>
            <consortium name="WormBaseParasite"/>
        </authorList>
    </citation>
    <scope>IDENTIFICATION</scope>
</reference>
<dbReference type="GO" id="GO:0030897">
    <property type="term" value="C:HOPS complex"/>
    <property type="evidence" value="ECO:0007669"/>
    <property type="project" value="TreeGrafter"/>
</dbReference>
<dbReference type="PANTHER" id="PTHR12616:SF8">
    <property type="entry name" value="VACUOLAR PROTEIN SORTING-ASSOCIATED PROTEIN 8 HOMOLOG"/>
    <property type="match status" value="1"/>
</dbReference>
<evidence type="ECO:0000313" key="3">
    <source>
        <dbReference type="Proteomes" id="UP000887540"/>
    </source>
</evidence>
<dbReference type="GO" id="GO:0006623">
    <property type="term" value="P:protein targeting to vacuole"/>
    <property type="evidence" value="ECO:0007669"/>
    <property type="project" value="InterPro"/>
</dbReference>
<dbReference type="AlphaFoldDB" id="A0A914D570"/>
<dbReference type="Pfam" id="PF23410">
    <property type="entry name" value="Beta-prop_VPS8"/>
    <property type="match status" value="1"/>
</dbReference>
<name>A0A914D570_9BILA</name>
<dbReference type="PANTHER" id="PTHR12616">
    <property type="entry name" value="VACUOLAR PROTEIN SORTING VPS41"/>
    <property type="match status" value="1"/>
</dbReference>
<dbReference type="InterPro" id="IPR011047">
    <property type="entry name" value="Quinoprotein_ADH-like_sf"/>
</dbReference>
<dbReference type="Gene3D" id="2.130.10.10">
    <property type="entry name" value="YVTN repeat-like/Quinoprotein amine dehydrogenase"/>
    <property type="match status" value="1"/>
</dbReference>
<evidence type="ECO:0000256" key="1">
    <source>
        <dbReference type="ARBA" id="ARBA00009422"/>
    </source>
</evidence>
<dbReference type="Proteomes" id="UP000887540">
    <property type="component" value="Unplaced"/>
</dbReference>
<sequence>MSSIATPDDDGSDRWLEIDDNLSLPTQTVDEILAERGVFDEDLSYDYDEDNFFLLGRSDPNLASSLSYQLDSPIVIEKQNSISHQIISVKDRPLGGCPSCVSISSISRLIAIGTSRGSTLLFELENGRLAQYVPPGSDYGSVSCVEFSPDGVRLSIGYSRGAIRVVDCRNGKILEEFSEAVQPGRGILHIQYVTRRSLVVVDSGGSVYEFREKAPKNKRVRCVFTGSRGEVVNVVVIDSEGVVLLVSLRQVLIISTKRGTVLSHLRLTGPPNAPPIIEWRQKVVPVTSRSIVKDVRICIARGQEIRIHQLQSTANDALVCPLVKAFLLDNPIINLKWMDDHHFLVFDTREQLHLIDAHRGNVLSTVSINNMELIYNSADYKGLATGGNVSEALKALAENVCYQSMVCANGQVYVIGQDALWSITLLDQVAQLELLEEKDDIASALLYITDIYTGRVRDRTRNSDLRNRVSKRLIELVIRLLNLTIEGLTNGKIAELVDHYKRHISILLRVCTSTSHFDLLYNTVYRRLEKDPLARSIFLELMEEFISEGLLDQPPPALIHDFLSHLIAEGQLSQFESAVTNVPIDRLDIHQVITTCRQNQLFDGIAYVMNNALFDYIGPMEEMFENLRNFADKGLLSDCEIAQGNKLLLYLSCCLAGRGYPHGTLHEHLIEVVPFETYKFMVALHPNKSSIPTSSADTNGYTIENYPHLRLLLKFDAQQFFNVICTCVDAPIFANDPGRLKRFVDILLSIIEADEWDEYASLLLAFVVHLLQKNVIPIELSTLDKIIEVSLRPKPYGVRTQEMIEQNVIDLVNMVPELNQEKILEMAQEVSYVQILSFIYTTRKDFASLLECCLANKKDPSQIFDIISDLWKTLRNDDLERVKRFVKTSIEKLNQIDSYRTGELLLENFIEMLRDFKAMAFPLLRDCFVIRREKGSHTISGDEDLDENLFNAYFSGLLENSHANSDEDHERLDHELVDVLNYWLPLGSRTDLCLNISVQHNLLHCTVALLNAREFFSRAFQTLFDSLEECRNHPQKLVQRIDEIMKLANAHPQESAREEWLIQVFHFLLSTISDEDRTLNSRLGDIVTIVVENGFVGAEKIVDSLFSHSVFQNAPYSTFSQLIRKLILSCQVEEIMLKNTIECVQLEWIDDLNKMISSSKRLVAPLIDTDVCIVCMKPLTKSFKLFNCGHMIHIECADQLNEKFCLCNIENPLDVQKRIPENLPKIEAPLRLANTQKAVNILNSENLRLNTGPPLPPSIRNPFDEDD</sequence>
<dbReference type="Pfam" id="PF12816">
    <property type="entry name" value="TPR_Vps8"/>
    <property type="match status" value="1"/>
</dbReference>
<protein>
    <recommendedName>
        <fullName evidence="2">Vacuolar protein sorting-associated protein 8 central domain-containing protein</fullName>
    </recommendedName>
</protein>
<dbReference type="GO" id="GO:0034058">
    <property type="term" value="P:endosomal vesicle fusion"/>
    <property type="evidence" value="ECO:0007669"/>
    <property type="project" value="TreeGrafter"/>
</dbReference>
<keyword evidence="3" id="KW-1185">Reference proteome</keyword>
<dbReference type="InterPro" id="IPR025941">
    <property type="entry name" value="Vps8_central_dom"/>
</dbReference>
<dbReference type="SUPFAM" id="SSF50998">
    <property type="entry name" value="Quinoprotein alcohol dehydrogenase-like"/>
    <property type="match status" value="1"/>
</dbReference>
<dbReference type="GO" id="GO:0005770">
    <property type="term" value="C:late endosome"/>
    <property type="evidence" value="ECO:0007669"/>
    <property type="project" value="TreeGrafter"/>
</dbReference>
<evidence type="ECO:0000259" key="2">
    <source>
        <dbReference type="Pfam" id="PF12816"/>
    </source>
</evidence>
<comment type="similarity">
    <text evidence="1">Belongs to the VPS8 family.</text>
</comment>
<dbReference type="InterPro" id="IPR015943">
    <property type="entry name" value="WD40/YVTN_repeat-like_dom_sf"/>
</dbReference>
<accession>A0A914D570</accession>
<dbReference type="WBParaSite" id="ACRNAN_scaffold1866.g10449.t1">
    <property type="protein sequence ID" value="ACRNAN_scaffold1866.g10449.t1"/>
    <property type="gene ID" value="ACRNAN_scaffold1866.g10449"/>
</dbReference>
<proteinExistence type="inferred from homology"/>
<feature type="domain" description="Vacuolar protein sorting-associated protein 8 central" evidence="2">
    <location>
        <begin position="537"/>
        <end position="724"/>
    </location>
</feature>